<keyword evidence="5" id="KW-1185">Reference proteome</keyword>
<keyword evidence="2" id="KW-0472">Membrane</keyword>
<gene>
    <name evidence="4" type="ORF">Drose_24900</name>
</gene>
<dbReference type="EMBL" id="CP073721">
    <property type="protein sequence ID" value="UWZ34455.1"/>
    <property type="molecule type" value="Genomic_DNA"/>
</dbReference>
<evidence type="ECO:0000313" key="5">
    <source>
        <dbReference type="Proteomes" id="UP001058271"/>
    </source>
</evidence>
<feature type="transmembrane region" description="Helical" evidence="2">
    <location>
        <begin position="21"/>
        <end position="41"/>
    </location>
</feature>
<sequence>MWRGVEQPDYAGPRQPWTRPGFVAAAAFMVVVVLSGIGVALSAGGDSGASATGAPSVDAASPPDEEESSLPTDIPTAPPDDVSWQLFGQVAVPVSATDGPRRITETTASGYAHTPTGALTAAAQLMTRAGYYNGRRVWEPTITEQFVPSADRDQLLAKLRALPEEPTDPGRPAQLTGFRFRSYRPETAVIDLLLQVPNGTDSSQLATATVWWRDGDWRMVAPPDGSWTSLVRPVTDLTDFIPWGAQ</sequence>
<reference evidence="4" key="1">
    <citation type="submission" date="2021-04" db="EMBL/GenBank/DDBJ databases">
        <title>Biosynthetic gene clusters of Dactylosporangioum roseum.</title>
        <authorList>
            <person name="Hartkoorn R.C."/>
            <person name="Beaudoing E."/>
            <person name="Hot D."/>
            <person name="Moureu S."/>
        </authorList>
    </citation>
    <scope>NUCLEOTIDE SEQUENCE</scope>
    <source>
        <strain evidence="4">NRRL B-16295</strain>
    </source>
</reference>
<evidence type="ECO:0000256" key="1">
    <source>
        <dbReference type="SAM" id="MobiDB-lite"/>
    </source>
</evidence>
<accession>A0ABY5Z067</accession>
<dbReference type="Proteomes" id="UP001058271">
    <property type="component" value="Chromosome"/>
</dbReference>
<evidence type="ECO:0000259" key="3">
    <source>
        <dbReference type="Pfam" id="PF26526"/>
    </source>
</evidence>
<organism evidence="4 5">
    <name type="scientific">Dactylosporangium roseum</name>
    <dbReference type="NCBI Taxonomy" id="47989"/>
    <lineage>
        <taxon>Bacteria</taxon>
        <taxon>Bacillati</taxon>
        <taxon>Actinomycetota</taxon>
        <taxon>Actinomycetes</taxon>
        <taxon>Micromonosporales</taxon>
        <taxon>Micromonosporaceae</taxon>
        <taxon>Dactylosporangium</taxon>
    </lineage>
</organism>
<evidence type="ECO:0000256" key="2">
    <source>
        <dbReference type="SAM" id="Phobius"/>
    </source>
</evidence>
<feature type="region of interest" description="Disordered" evidence="1">
    <location>
        <begin position="44"/>
        <end position="81"/>
    </location>
</feature>
<dbReference type="InterPro" id="IPR058488">
    <property type="entry name" value="DUF8175"/>
</dbReference>
<feature type="compositionally biased region" description="Low complexity" evidence="1">
    <location>
        <begin position="44"/>
        <end position="56"/>
    </location>
</feature>
<dbReference type="Pfam" id="PF26526">
    <property type="entry name" value="DUF8175"/>
    <property type="match status" value="1"/>
</dbReference>
<proteinExistence type="predicted"/>
<name>A0ABY5Z067_9ACTN</name>
<keyword evidence="2" id="KW-0812">Transmembrane</keyword>
<keyword evidence="2" id="KW-1133">Transmembrane helix</keyword>
<protein>
    <recommendedName>
        <fullName evidence="3">DUF8175 domain-containing protein</fullName>
    </recommendedName>
</protein>
<evidence type="ECO:0000313" key="4">
    <source>
        <dbReference type="EMBL" id="UWZ34455.1"/>
    </source>
</evidence>
<dbReference type="RefSeq" id="WP_260723774.1">
    <property type="nucleotide sequence ID" value="NZ_BAAABS010000011.1"/>
</dbReference>
<feature type="domain" description="DUF8175" evidence="3">
    <location>
        <begin position="51"/>
        <end position="242"/>
    </location>
</feature>